<evidence type="ECO:0000259" key="1">
    <source>
        <dbReference type="Pfam" id="PF01266"/>
    </source>
</evidence>
<dbReference type="SUPFAM" id="SSF51905">
    <property type="entry name" value="FAD/NAD(P)-binding domain"/>
    <property type="match status" value="1"/>
</dbReference>
<accession>A0A1R1WY53</accession>
<dbReference type="OrthoDB" id="429143at2759"/>
<dbReference type="InterPro" id="IPR006076">
    <property type="entry name" value="FAD-dep_OxRdtase"/>
</dbReference>
<proteinExistence type="predicted"/>
<dbReference type="EMBL" id="LSSN01006082">
    <property type="protein sequence ID" value="OMJ07284.1"/>
    <property type="molecule type" value="Genomic_DNA"/>
</dbReference>
<dbReference type="AlphaFoldDB" id="A0A1R1WY53"/>
<dbReference type="Pfam" id="PF01266">
    <property type="entry name" value="DAO"/>
    <property type="match status" value="1"/>
</dbReference>
<keyword evidence="3" id="KW-1185">Reference proteome</keyword>
<gene>
    <name evidence="2" type="ORF">AYI70_g12296</name>
</gene>
<dbReference type="Gene3D" id="3.50.50.60">
    <property type="entry name" value="FAD/NAD(P)-binding domain"/>
    <property type="match status" value="1"/>
</dbReference>
<evidence type="ECO:0000313" key="2">
    <source>
        <dbReference type="EMBL" id="OMJ07284.1"/>
    </source>
</evidence>
<comment type="caution">
    <text evidence="2">The sequence shown here is derived from an EMBL/GenBank/DDBJ whole genome shotgun (WGS) entry which is preliminary data.</text>
</comment>
<dbReference type="InterPro" id="IPR036188">
    <property type="entry name" value="FAD/NAD-bd_sf"/>
</dbReference>
<evidence type="ECO:0000313" key="3">
    <source>
        <dbReference type="Proteomes" id="UP000187283"/>
    </source>
</evidence>
<dbReference type="Proteomes" id="UP000187283">
    <property type="component" value="Unassembled WGS sequence"/>
</dbReference>
<reference evidence="2 3" key="1">
    <citation type="submission" date="2017-01" db="EMBL/GenBank/DDBJ databases">
        <authorList>
            <person name="Mah S.A."/>
            <person name="Swanson W.J."/>
            <person name="Moy G.W."/>
            <person name="Vacquier V.D."/>
        </authorList>
    </citation>
    <scope>NUCLEOTIDE SEQUENCE [LARGE SCALE GENOMIC DNA]</scope>
    <source>
        <strain evidence="2 3">GSMNP</strain>
    </source>
</reference>
<dbReference type="Gene3D" id="3.30.9.10">
    <property type="entry name" value="D-Amino Acid Oxidase, subunit A, domain 2"/>
    <property type="match status" value="1"/>
</dbReference>
<dbReference type="PANTHER" id="PTHR13847">
    <property type="entry name" value="SARCOSINE DEHYDROGENASE-RELATED"/>
    <property type="match status" value="1"/>
</dbReference>
<dbReference type="PANTHER" id="PTHR13847:SF260">
    <property type="entry name" value="FAD DEPENDENT OXIDOREDUCTASE DOMAIN-CONTAINING PROTEIN"/>
    <property type="match status" value="1"/>
</dbReference>
<organism evidence="2 3">
    <name type="scientific">Smittium culicis</name>
    <dbReference type="NCBI Taxonomy" id="133412"/>
    <lineage>
        <taxon>Eukaryota</taxon>
        <taxon>Fungi</taxon>
        <taxon>Fungi incertae sedis</taxon>
        <taxon>Zoopagomycota</taxon>
        <taxon>Kickxellomycotina</taxon>
        <taxon>Harpellomycetes</taxon>
        <taxon>Harpellales</taxon>
        <taxon>Legeriomycetaceae</taxon>
        <taxon>Smittium</taxon>
    </lineage>
</organism>
<name>A0A1R1WY53_9FUNG</name>
<dbReference type="GO" id="GO:0005737">
    <property type="term" value="C:cytoplasm"/>
    <property type="evidence" value="ECO:0007669"/>
    <property type="project" value="TreeGrafter"/>
</dbReference>
<protein>
    <submittedName>
        <fullName evidence="2">Putative oxidoreductase OrdL</fullName>
    </submittedName>
</protein>
<feature type="domain" description="FAD dependent oxidoreductase" evidence="1">
    <location>
        <begin position="40"/>
        <end position="448"/>
    </location>
</feature>
<sequence>MHPFDLDPGLPSKNPTRSAWLDENPLKNYVHSKTLPKFSDIVIIGSGFSGSSTAYHLCCDPRTKLDNIAHFSENTKQNSKLVTLLEAREACGGATGRNGGHLIPSNYRDFIDDSRVFGSEEQAAAIRLFEQIGANEVSDFINKNKIDCEFRSEGNLQLYTNKEDFEDALKNLEAVRSWGIGGQQVYTAQDLQKIFGKTNNVGGIKIPGSQVFPAKIVWFLLNKAIESGLNLYTNTPVENVKMATTDEIMQIKQHKPLSGASGPVWRITTSSGEKIYASKVVHATNAYASHILEDYRSHIFPVRAQVLSPAAEYSRNLWPFGLSLRHGLEYAIQRDYPNGRLVFGGRRTSSPTLEVGTADDSVVSPELCKALREDIKKAEFGHMGNNPESLYNVREWTGIMGFSDDNVPYVGEVVTRSGHALTGQYISAGFTGHGMPKCFRCGREIARLIKESLMTPYEASVAESKSAGVKESAGSIHKLAEMSKICSTPSTNTIRESVWSSVGKYNTDTWDYPLLKCMAPSKKRMEKVSTESWEYRTLIAPKSKL</sequence>
<dbReference type="STRING" id="133412.A0A1R1WY53"/>